<proteinExistence type="predicted"/>
<dbReference type="EMBL" id="LT594511">
    <property type="protein sequence ID" value="SBT76267.1"/>
    <property type="molecule type" value="Genomic_DNA"/>
</dbReference>
<name>A0A1C3KQ89_PLAOA</name>
<feature type="compositionally biased region" description="Basic and acidic residues" evidence="1">
    <location>
        <begin position="754"/>
        <end position="767"/>
    </location>
</feature>
<dbReference type="Pfam" id="PF10193">
    <property type="entry name" value="Telomere_reg-2"/>
    <property type="match status" value="1"/>
</dbReference>
<evidence type="ECO:0000256" key="1">
    <source>
        <dbReference type="SAM" id="MobiDB-lite"/>
    </source>
</evidence>
<feature type="domain" description="Telomere length regulation protein conserved" evidence="2">
    <location>
        <begin position="887"/>
        <end position="982"/>
    </location>
</feature>
<evidence type="ECO:0000313" key="4">
    <source>
        <dbReference type="Proteomes" id="UP000243200"/>
    </source>
</evidence>
<evidence type="ECO:0000259" key="2">
    <source>
        <dbReference type="Pfam" id="PF10193"/>
    </source>
</evidence>
<feature type="region of interest" description="Disordered" evidence="1">
    <location>
        <begin position="1109"/>
        <end position="1177"/>
    </location>
</feature>
<organism evidence="3 4">
    <name type="scientific">Plasmodium ovale</name>
    <name type="common">malaria parasite P. ovale</name>
    <dbReference type="NCBI Taxonomy" id="36330"/>
    <lineage>
        <taxon>Eukaryota</taxon>
        <taxon>Sar</taxon>
        <taxon>Alveolata</taxon>
        <taxon>Apicomplexa</taxon>
        <taxon>Aconoidasida</taxon>
        <taxon>Haemosporida</taxon>
        <taxon>Plasmodiidae</taxon>
        <taxon>Plasmodium</taxon>
        <taxon>Plasmodium (Plasmodium)</taxon>
    </lineage>
</organism>
<accession>A0A1C3KQ89</accession>
<sequence length="1346" mass="156707">METNLGDLLKKSKREDNVENLLGVYFSQHIPLSCTIMKLQRRGRYKEALLILRSYKYKLINECFFVHLNIITSILEGTLKAENVRKEKRYELIFVWFEPFFEHKWEITESNHVGRSSSDEKDTKEDASYSSRKISFRGIYLSEWVMTSLNRIFSSFVFPSRGISVENWVFVLDLLKFVYDGRNVLSSYLREGVDTKECVKNEDEVGDVDKFSNVEKSLSILTYHRSCDGKEDRGFCESLEKYYGDARKTAKSYFSLPFALFKCITSGLHKDDERRKLQVYKHIIPSTLSEDGFYKKAIKTCVSSWVQTKTNRVNYEKVVHITKRIVNLNMQELFCRRMICILLEFGNPVGENSSTQEGSEHVSYSCSPISEEEEKTQEILLRINNIFERMFYYIHIYCNGDIEGKLLISSLLRSLIPMVKVVQHDQYSNISLCLYNKNVEIILMTIINILFLYQWNSFFLEKFFYAYSNVCLPLPYALAVVNIVNLFIDSQPRDYFLSPFSAFEEKKYLIHSRVVADEKRSYDEIVSKVEMELCPEEIKQNGRDMKIQQNGVDILAVSLLRDILFCMLNQFTEDCIEEKKKRIFVSTLMSKLLYTFSVHVKKINKKIVKNGYTFDVLTEREKHIYKINTFNVNIFERVTSIIQRLFKAHDETSLYCGQVIAENFKHYVDSQTVKGKNMKIFKKRSIHVGEVDLQSSDEELLMFPNLKKQMKSLPEEVQCLSLIRQRRFSYLNNLLPDIGIKKKRKSGKSKNRKKGLEEYKQEEVAQHEDGKEEIPLLIELIPQMDNTCEKREKLEKEMMIKNAEWAVENSLYNSGECEFIVKLEQEHAHYLNVECNRYMYLHPSEDLFECLDRLKCRATYVQRNVEESNHDILKLNEKRENYEEENFRICQTVVALPRLIKKSDVLSYLSVQLYQVLVSLDNIACAMNKSKYPFAIMKMFVIILLCINSPVDIGHFVFANLYSNVYSPVQKMLMLLSLQIAALFLSERITLWEVFECASGVAQRVTLTSAGDIDDGVEAVQKKGNNRIGKDDLFNVAGGYYDLFERYPQGGKCIRRCVYKREPLENPACGKDKFFRTERGKLRDKRETSAGQMERQVWATTPCQHCDEDDPCDSTTSGGVSFSPEGGHEGEDEGEGKMEEGRAGEGKAEEGRAEEGKVEEGKGENGEVKSRSRNKAHLCRMNSPQPNEYKTRLFLSLCNFFFKNAYTKLLCLNSKREIESIDYDEYKLRNCYAKDATLTLSLISSYTLFFNCSCDSYFYIDDILADGFSIGNFFIRNKNLLVRRVSVKLIFHMISLILKKRKFFMLKNENYVDVITYISNNVTEEHDDLSLCCMRRVLALHESVTR</sequence>
<gene>
    <name evidence="3" type="primary">PowCR01_070009400</name>
    <name evidence="3" type="ORF">POWCR01_070009400</name>
</gene>
<feature type="region of interest" description="Disordered" evidence="1">
    <location>
        <begin position="742"/>
        <end position="767"/>
    </location>
</feature>
<dbReference type="OrthoDB" id="371666at2759"/>
<feature type="compositionally biased region" description="Basic residues" evidence="1">
    <location>
        <begin position="742"/>
        <end position="753"/>
    </location>
</feature>
<feature type="compositionally biased region" description="Basic and acidic residues" evidence="1">
    <location>
        <begin position="1135"/>
        <end position="1170"/>
    </location>
</feature>
<dbReference type="Proteomes" id="UP000243200">
    <property type="component" value="Chromosome 7"/>
</dbReference>
<evidence type="ECO:0000313" key="3">
    <source>
        <dbReference type="EMBL" id="SBT76267.1"/>
    </source>
</evidence>
<dbReference type="VEuPathDB" id="PlasmoDB:PocGH01_07014600"/>
<dbReference type="InterPro" id="IPR038528">
    <property type="entry name" value="TEL2_C_sf"/>
</dbReference>
<protein>
    <recommendedName>
        <fullName evidence="2">Telomere length regulation protein conserved domain-containing protein</fullName>
    </recommendedName>
</protein>
<dbReference type="InterPro" id="IPR019337">
    <property type="entry name" value="Telomere_length_regulation_dom"/>
</dbReference>
<dbReference type="VEuPathDB" id="PlasmoDB:POWCR01_070009400"/>
<dbReference type="Gene3D" id="1.25.40.720">
    <property type="entry name" value="Telomere length regulation protein 2, C-terminal domain"/>
    <property type="match status" value="1"/>
</dbReference>
<reference evidence="3 4" key="1">
    <citation type="submission" date="2016-06" db="EMBL/GenBank/DDBJ databases">
        <authorList>
            <consortium name="Pathogen Informatics"/>
        </authorList>
    </citation>
    <scope>NUCLEOTIDE SEQUENCE [LARGE SCALE GENOMIC DNA]</scope>
    <source>
        <strain evidence="3">PowCR01</strain>
    </source>
</reference>